<sequence length="66" mass="7309">MDSHVRAASTKKIITIIRNSLDCTLAGFHSDVTPATTMTSYEPPAKRILHSGYFNPYTAAMAVFQY</sequence>
<organism evidence="1 2">
    <name type="scientific">Scylla paramamosain</name>
    <name type="common">Mud crab</name>
    <dbReference type="NCBI Taxonomy" id="85552"/>
    <lineage>
        <taxon>Eukaryota</taxon>
        <taxon>Metazoa</taxon>
        <taxon>Ecdysozoa</taxon>
        <taxon>Arthropoda</taxon>
        <taxon>Crustacea</taxon>
        <taxon>Multicrustacea</taxon>
        <taxon>Malacostraca</taxon>
        <taxon>Eumalacostraca</taxon>
        <taxon>Eucarida</taxon>
        <taxon>Decapoda</taxon>
        <taxon>Pleocyemata</taxon>
        <taxon>Brachyura</taxon>
        <taxon>Eubrachyura</taxon>
        <taxon>Portunoidea</taxon>
        <taxon>Portunidae</taxon>
        <taxon>Portuninae</taxon>
        <taxon>Scylla</taxon>
    </lineage>
</organism>
<dbReference type="AlphaFoldDB" id="A0AAW0TPM8"/>
<accession>A0AAW0TPM8</accession>
<name>A0AAW0TPM8_SCYPA</name>
<dbReference type="EMBL" id="JARAKH010000027">
    <property type="protein sequence ID" value="KAK8389680.1"/>
    <property type="molecule type" value="Genomic_DNA"/>
</dbReference>
<proteinExistence type="predicted"/>
<reference evidence="1 2" key="1">
    <citation type="submission" date="2023-03" db="EMBL/GenBank/DDBJ databases">
        <title>High-quality genome of Scylla paramamosain provides insights in environmental adaptation.</title>
        <authorList>
            <person name="Zhang L."/>
        </authorList>
    </citation>
    <scope>NUCLEOTIDE SEQUENCE [LARGE SCALE GENOMIC DNA]</scope>
    <source>
        <strain evidence="1">LZ_2023a</strain>
        <tissue evidence="1">Muscle</tissue>
    </source>
</reference>
<evidence type="ECO:0000313" key="1">
    <source>
        <dbReference type="EMBL" id="KAK8389680.1"/>
    </source>
</evidence>
<protein>
    <submittedName>
        <fullName evidence="1">Uncharacterized protein</fullName>
    </submittedName>
</protein>
<keyword evidence="2" id="KW-1185">Reference proteome</keyword>
<dbReference type="Proteomes" id="UP001487740">
    <property type="component" value="Unassembled WGS sequence"/>
</dbReference>
<evidence type="ECO:0000313" key="2">
    <source>
        <dbReference type="Proteomes" id="UP001487740"/>
    </source>
</evidence>
<gene>
    <name evidence="1" type="ORF">O3P69_008988</name>
</gene>
<comment type="caution">
    <text evidence="1">The sequence shown here is derived from an EMBL/GenBank/DDBJ whole genome shotgun (WGS) entry which is preliminary data.</text>
</comment>